<dbReference type="PANTHER" id="PTHR24394">
    <property type="entry name" value="ZINC FINGER PROTEIN"/>
    <property type="match status" value="1"/>
</dbReference>
<dbReference type="PROSITE" id="PS50157">
    <property type="entry name" value="ZINC_FINGER_C2H2_2"/>
    <property type="match status" value="4"/>
</dbReference>
<feature type="region of interest" description="Disordered" evidence="10">
    <location>
        <begin position="114"/>
        <end position="139"/>
    </location>
</feature>
<keyword evidence="8" id="KW-0539">Nucleus</keyword>
<dbReference type="FunFam" id="3.30.160.60:FF:001174">
    <property type="entry name" value="zinc finger protein 527 isoform X1"/>
    <property type="match status" value="1"/>
</dbReference>
<name>A0ABD1KG91_9TELE</name>
<feature type="compositionally biased region" description="Polar residues" evidence="10">
    <location>
        <begin position="261"/>
        <end position="278"/>
    </location>
</feature>
<dbReference type="FunFam" id="3.30.160.60:FF:002343">
    <property type="entry name" value="Zinc finger protein 33A"/>
    <property type="match status" value="1"/>
</dbReference>
<protein>
    <recommendedName>
        <fullName evidence="11">C2H2-type domain-containing protein</fullName>
    </recommendedName>
</protein>
<feature type="compositionally biased region" description="Basic and acidic residues" evidence="10">
    <location>
        <begin position="190"/>
        <end position="216"/>
    </location>
</feature>
<sequence length="552" mass="61359">MSHSIDFQAQIASIMEVLANAAVAEICKVVDDGYAVVQLEMSQNHKENEFLKRKIKLMELQIAKLRAERRCQDGALLNRFHGVQLLNRQNRERATSAGLSMKNRFRSVDVRAHRPPTELPIEKSPHVLDNGKGSEDMEEGEPDLLIIKEEKPDEPKSLDQETDNGESGPCHENAYDVDAHFLPSAVPVEPRTRHSDVEDKGLDDRKTITKPVKQENAEETLDTSDHCDKPAISAEDVCHVVEVGLSDKAIQPEGSKDGMRQRSQPSGSKALSKSQQIHSDWPSCSAGPSLNCSSFCSRGSLPQAHGTMGELSPGCSDEKPDVIIIDPSPVNEGQNTHPQWHSDTLQRANKQPQFCRQGYTDGNMHGPRDQSNGCHSHSQREGGNIFNSESYEIEMNTLGSYGDRCVGLDNSSSGSQHLSWVLTDSVDNAASAALNSLRRSRSFSCTLCGKRYMTVKQLKVHQKVHAGEKPYSCIQCGKRFIQLYSLKRHQRVHTGERPFRCAQCGKQFAHSSNLKVHQTVHTGEKNFHCTQCGKNFSFLSNLIRHQAIHAAK</sequence>
<dbReference type="PANTHER" id="PTHR24394:SF44">
    <property type="entry name" value="ZINC FINGER PROTEIN 271-LIKE"/>
    <property type="match status" value="1"/>
</dbReference>
<accession>A0ABD1KG91</accession>
<dbReference type="InterPro" id="IPR013087">
    <property type="entry name" value="Znf_C2H2_type"/>
</dbReference>
<comment type="caution">
    <text evidence="12">The sequence shown here is derived from an EMBL/GenBank/DDBJ whole genome shotgun (WGS) entry which is preliminary data.</text>
</comment>
<keyword evidence="5 9" id="KW-0863">Zinc-finger</keyword>
<evidence type="ECO:0000259" key="11">
    <source>
        <dbReference type="PROSITE" id="PS50157"/>
    </source>
</evidence>
<evidence type="ECO:0000256" key="5">
    <source>
        <dbReference type="ARBA" id="ARBA00022771"/>
    </source>
</evidence>
<feature type="domain" description="C2H2-type" evidence="11">
    <location>
        <begin position="443"/>
        <end position="470"/>
    </location>
</feature>
<comment type="similarity">
    <text evidence="2">Belongs to the krueppel C2H2-type zinc-finger protein family.</text>
</comment>
<evidence type="ECO:0000256" key="7">
    <source>
        <dbReference type="ARBA" id="ARBA00023125"/>
    </source>
</evidence>
<comment type="subcellular location">
    <subcellularLocation>
        <location evidence="1">Nucleus</location>
    </subcellularLocation>
</comment>
<dbReference type="GO" id="GO:0003677">
    <property type="term" value="F:DNA binding"/>
    <property type="evidence" value="ECO:0007669"/>
    <property type="project" value="UniProtKB-KW"/>
</dbReference>
<evidence type="ECO:0000256" key="6">
    <source>
        <dbReference type="ARBA" id="ARBA00022833"/>
    </source>
</evidence>
<dbReference type="GO" id="GO:0005634">
    <property type="term" value="C:nucleus"/>
    <property type="evidence" value="ECO:0007669"/>
    <property type="project" value="UniProtKB-SubCell"/>
</dbReference>
<evidence type="ECO:0000256" key="8">
    <source>
        <dbReference type="ARBA" id="ARBA00023242"/>
    </source>
</evidence>
<gene>
    <name evidence="12" type="ORF">ACEWY4_007218</name>
</gene>
<dbReference type="InterPro" id="IPR036236">
    <property type="entry name" value="Znf_C2H2_sf"/>
</dbReference>
<feature type="region of interest" description="Disordered" evidence="10">
    <location>
        <begin position="151"/>
        <end position="228"/>
    </location>
</feature>
<dbReference type="SMART" id="SM00355">
    <property type="entry name" value="ZnF_C2H2"/>
    <property type="match status" value="4"/>
</dbReference>
<keyword evidence="7" id="KW-0238">DNA-binding</keyword>
<feature type="domain" description="C2H2-type" evidence="11">
    <location>
        <begin position="471"/>
        <end position="498"/>
    </location>
</feature>
<organism evidence="12 13">
    <name type="scientific">Coilia grayii</name>
    <name type="common">Gray's grenadier anchovy</name>
    <dbReference type="NCBI Taxonomy" id="363190"/>
    <lineage>
        <taxon>Eukaryota</taxon>
        <taxon>Metazoa</taxon>
        <taxon>Chordata</taxon>
        <taxon>Craniata</taxon>
        <taxon>Vertebrata</taxon>
        <taxon>Euteleostomi</taxon>
        <taxon>Actinopterygii</taxon>
        <taxon>Neopterygii</taxon>
        <taxon>Teleostei</taxon>
        <taxon>Clupei</taxon>
        <taxon>Clupeiformes</taxon>
        <taxon>Clupeoidei</taxon>
        <taxon>Engraulidae</taxon>
        <taxon>Coilinae</taxon>
        <taxon>Coilia</taxon>
    </lineage>
</organism>
<dbReference type="FunFam" id="3.30.160.60:FF:000446">
    <property type="entry name" value="Zinc finger protein"/>
    <property type="match status" value="1"/>
</dbReference>
<dbReference type="Gene3D" id="3.30.160.60">
    <property type="entry name" value="Classic Zinc Finger"/>
    <property type="match status" value="4"/>
</dbReference>
<evidence type="ECO:0000313" key="12">
    <source>
        <dbReference type="EMBL" id="KAL2098011.1"/>
    </source>
</evidence>
<dbReference type="PROSITE" id="PS00028">
    <property type="entry name" value="ZINC_FINGER_C2H2_1"/>
    <property type="match status" value="4"/>
</dbReference>
<evidence type="ECO:0000256" key="3">
    <source>
        <dbReference type="ARBA" id="ARBA00022723"/>
    </source>
</evidence>
<feature type="domain" description="C2H2-type" evidence="11">
    <location>
        <begin position="527"/>
        <end position="552"/>
    </location>
</feature>
<feature type="region of interest" description="Disordered" evidence="10">
    <location>
        <begin position="248"/>
        <end position="283"/>
    </location>
</feature>
<evidence type="ECO:0000256" key="9">
    <source>
        <dbReference type="PROSITE-ProRule" id="PRU00042"/>
    </source>
</evidence>
<dbReference type="EMBL" id="JBHFQA010000006">
    <property type="protein sequence ID" value="KAL2098011.1"/>
    <property type="molecule type" value="Genomic_DNA"/>
</dbReference>
<evidence type="ECO:0000256" key="2">
    <source>
        <dbReference type="ARBA" id="ARBA00006991"/>
    </source>
</evidence>
<proteinExistence type="inferred from homology"/>
<feature type="domain" description="C2H2-type" evidence="11">
    <location>
        <begin position="499"/>
        <end position="526"/>
    </location>
</feature>
<keyword evidence="4" id="KW-0677">Repeat</keyword>
<evidence type="ECO:0000256" key="4">
    <source>
        <dbReference type="ARBA" id="ARBA00022737"/>
    </source>
</evidence>
<evidence type="ECO:0000256" key="1">
    <source>
        <dbReference type="ARBA" id="ARBA00004123"/>
    </source>
</evidence>
<dbReference type="GO" id="GO:0008270">
    <property type="term" value="F:zinc ion binding"/>
    <property type="evidence" value="ECO:0007669"/>
    <property type="project" value="UniProtKB-KW"/>
</dbReference>
<feature type="compositionally biased region" description="Basic and acidic residues" evidence="10">
    <location>
        <begin position="114"/>
        <end position="126"/>
    </location>
</feature>
<keyword evidence="13" id="KW-1185">Reference proteome</keyword>
<reference evidence="12 13" key="1">
    <citation type="submission" date="2024-09" db="EMBL/GenBank/DDBJ databases">
        <title>A chromosome-level genome assembly of Gray's grenadier anchovy, Coilia grayii.</title>
        <authorList>
            <person name="Fu Z."/>
        </authorList>
    </citation>
    <scope>NUCLEOTIDE SEQUENCE [LARGE SCALE GENOMIC DNA]</scope>
    <source>
        <strain evidence="12">G4</strain>
        <tissue evidence="12">Muscle</tissue>
    </source>
</reference>
<dbReference type="SUPFAM" id="SSF57667">
    <property type="entry name" value="beta-beta-alpha zinc fingers"/>
    <property type="match status" value="2"/>
</dbReference>
<evidence type="ECO:0000256" key="10">
    <source>
        <dbReference type="SAM" id="MobiDB-lite"/>
    </source>
</evidence>
<dbReference type="Pfam" id="PF00096">
    <property type="entry name" value="zf-C2H2"/>
    <property type="match status" value="4"/>
</dbReference>
<keyword evidence="6" id="KW-0862">Zinc</keyword>
<dbReference type="Proteomes" id="UP001591681">
    <property type="component" value="Unassembled WGS sequence"/>
</dbReference>
<evidence type="ECO:0000313" key="13">
    <source>
        <dbReference type="Proteomes" id="UP001591681"/>
    </source>
</evidence>
<dbReference type="AlphaFoldDB" id="A0ABD1KG91"/>
<keyword evidence="3" id="KW-0479">Metal-binding</keyword>